<dbReference type="GO" id="GO:0003677">
    <property type="term" value="F:DNA binding"/>
    <property type="evidence" value="ECO:0007669"/>
    <property type="project" value="UniProtKB-KW"/>
</dbReference>
<sequence length="123" mass="13585">MERHGGDQELEQLHRLQEVIQEVGRRPYVATSSDGTIKVTAVASGQIVGLEISPRIYRDPNSAGLARVILDTLNQAIKGAASIHVDSLERVTGTGSFQELFQGATDLVRELMEESDDLRRRSR</sequence>
<accession>A0A4R5A7Y2</accession>
<evidence type="ECO:0000313" key="2">
    <source>
        <dbReference type="Proteomes" id="UP000294513"/>
    </source>
</evidence>
<reference evidence="1 2" key="1">
    <citation type="submission" date="2019-03" db="EMBL/GenBank/DDBJ databases">
        <title>Draft genome sequences of novel Actinobacteria.</title>
        <authorList>
            <person name="Sahin N."/>
            <person name="Ay H."/>
            <person name="Saygin H."/>
        </authorList>
    </citation>
    <scope>NUCLEOTIDE SEQUENCE [LARGE SCALE GENOMIC DNA]</scope>
    <source>
        <strain evidence="1 2">H3C3</strain>
    </source>
</reference>
<dbReference type="RefSeq" id="WP_131902793.1">
    <property type="nucleotide sequence ID" value="NZ_SMKU01000403.1"/>
</dbReference>
<dbReference type="SUPFAM" id="SSF82607">
    <property type="entry name" value="YbaB-like"/>
    <property type="match status" value="1"/>
</dbReference>
<organism evidence="1 2">
    <name type="scientific">Actinomadura rubrisoli</name>
    <dbReference type="NCBI Taxonomy" id="2530368"/>
    <lineage>
        <taxon>Bacteria</taxon>
        <taxon>Bacillati</taxon>
        <taxon>Actinomycetota</taxon>
        <taxon>Actinomycetes</taxon>
        <taxon>Streptosporangiales</taxon>
        <taxon>Thermomonosporaceae</taxon>
        <taxon>Actinomadura</taxon>
    </lineage>
</organism>
<dbReference type="Gene3D" id="3.30.1310.10">
    <property type="entry name" value="Nucleoid-associated protein YbaB-like domain"/>
    <property type="match status" value="1"/>
</dbReference>
<dbReference type="Pfam" id="PF02575">
    <property type="entry name" value="YbaB_DNA_bd"/>
    <property type="match status" value="1"/>
</dbReference>
<gene>
    <name evidence="1" type="ORF">E1298_41075</name>
</gene>
<comment type="caution">
    <text evidence="1">The sequence shown here is derived from an EMBL/GenBank/DDBJ whole genome shotgun (WGS) entry which is preliminary data.</text>
</comment>
<proteinExistence type="predicted"/>
<dbReference type="OrthoDB" id="3625992at2"/>
<dbReference type="EMBL" id="SMKU01000403">
    <property type="protein sequence ID" value="TDD65742.1"/>
    <property type="molecule type" value="Genomic_DNA"/>
</dbReference>
<dbReference type="AlphaFoldDB" id="A0A4R5A7Y2"/>
<dbReference type="InterPro" id="IPR004401">
    <property type="entry name" value="YbaB/EbfC"/>
</dbReference>
<dbReference type="Proteomes" id="UP000294513">
    <property type="component" value="Unassembled WGS sequence"/>
</dbReference>
<protein>
    <submittedName>
        <fullName evidence="1">YbaB/EbfC family DNA-binding protein</fullName>
    </submittedName>
</protein>
<keyword evidence="1" id="KW-0238">DNA-binding</keyword>
<evidence type="ECO:0000313" key="1">
    <source>
        <dbReference type="EMBL" id="TDD65742.1"/>
    </source>
</evidence>
<keyword evidence="2" id="KW-1185">Reference proteome</keyword>
<dbReference type="InterPro" id="IPR036894">
    <property type="entry name" value="YbaB-like_sf"/>
</dbReference>
<name>A0A4R5A7Y2_9ACTN</name>